<accession>A0AAD0KFV5</accession>
<protein>
    <submittedName>
        <fullName evidence="4">Dehydrogenase</fullName>
    </submittedName>
</protein>
<dbReference type="Gene3D" id="3.40.50.720">
    <property type="entry name" value="NAD(P)-binding Rossmann-like Domain"/>
    <property type="match status" value="1"/>
</dbReference>
<evidence type="ECO:0000259" key="2">
    <source>
        <dbReference type="Pfam" id="PF01408"/>
    </source>
</evidence>
<sequence>MSNKKYAFVGTGGRAEFFYGEITTNYRETSEIVAFCDVNGARMDYANHLLEEKYKYQAVPTYKAHEFDRMIEETQPDTVIVTSIDRTHHRYIIRAMDLGCDVISEKPMTVDEEKCQEILEAIERTGKKLRVTFNYRYAPHNTKIRELIMDGAIGEVLSVNFEWLLNTQHGADYFRRWHRDKRNSGGLLVHKSTHHFDLMNFWLGSRPDTIYAMGDLRFYGRENAEKRGVTEFYQRAHGSSAAENDPFALHLKDNEQLKQMYLDTEHEDGYLRDQSVFGDNISIEDTMAVMVKYKNKTIMNYSLNAYLPWEGFIVVFNGTKGRMEVKVVEQSYVNAGGNKEDEGALKDKRITVFPHFAAPYEVEIEEGVGGHGGGDPVMLRDIFERPLEDRFNRAASHVDGALSIMTGIAANRSIATGLPVKVDQLIKLK</sequence>
<dbReference type="PANTHER" id="PTHR43377">
    <property type="entry name" value="BILIVERDIN REDUCTASE A"/>
    <property type="match status" value="1"/>
</dbReference>
<comment type="similarity">
    <text evidence="1">Belongs to the Gfo/Idh/MocA family.</text>
</comment>
<feature type="domain" description="Gfo/Idh/MocA-like oxidoreductase N-terminal" evidence="2">
    <location>
        <begin position="5"/>
        <end position="133"/>
    </location>
</feature>
<dbReference type="SUPFAM" id="SSF55347">
    <property type="entry name" value="Glyceraldehyde-3-phosphate dehydrogenase-like, C-terminal domain"/>
    <property type="match status" value="1"/>
</dbReference>
<dbReference type="InterPro" id="IPR004104">
    <property type="entry name" value="Gfo/Idh/MocA-like_OxRdtase_C"/>
</dbReference>
<dbReference type="GO" id="GO:0000166">
    <property type="term" value="F:nucleotide binding"/>
    <property type="evidence" value="ECO:0007669"/>
    <property type="project" value="InterPro"/>
</dbReference>
<dbReference type="InterPro" id="IPR000683">
    <property type="entry name" value="Gfo/Idh/MocA-like_OxRdtase_N"/>
</dbReference>
<dbReference type="InterPro" id="IPR051450">
    <property type="entry name" value="Gfo/Idh/MocA_Oxidoreductases"/>
</dbReference>
<evidence type="ECO:0000313" key="4">
    <source>
        <dbReference type="EMBL" id="AWV32501.1"/>
    </source>
</evidence>
<dbReference type="PANTHER" id="PTHR43377:SF2">
    <property type="entry name" value="BINDING ROSSMANN FOLD OXIDOREDUCTASE, PUTATIVE (AFU_ORTHOLOGUE AFUA_4G00560)-RELATED"/>
    <property type="match status" value="1"/>
</dbReference>
<dbReference type="SUPFAM" id="SSF51735">
    <property type="entry name" value="NAD(P)-binding Rossmann-fold domains"/>
    <property type="match status" value="1"/>
</dbReference>
<dbReference type="Proteomes" id="UP000249163">
    <property type="component" value="Chromosome"/>
</dbReference>
<dbReference type="RefSeq" id="WP_111503091.1">
    <property type="nucleotide sequence ID" value="NZ_CP021965.1"/>
</dbReference>
<dbReference type="InterPro" id="IPR036291">
    <property type="entry name" value="NAD(P)-bd_dom_sf"/>
</dbReference>
<dbReference type="Gene3D" id="3.30.360.10">
    <property type="entry name" value="Dihydrodipicolinate Reductase, domain 2"/>
    <property type="match status" value="1"/>
</dbReference>
<name>A0AAD0KFV5_9BACL</name>
<gene>
    <name evidence="4" type="ORF">CD191_07685</name>
</gene>
<dbReference type="Pfam" id="PF02894">
    <property type="entry name" value="GFO_IDH_MocA_C"/>
    <property type="match status" value="1"/>
</dbReference>
<dbReference type="AlphaFoldDB" id="A0AAD0KFV5"/>
<evidence type="ECO:0000313" key="5">
    <source>
        <dbReference type="Proteomes" id="UP000249163"/>
    </source>
</evidence>
<dbReference type="EMBL" id="CP021965">
    <property type="protein sequence ID" value="AWV32501.1"/>
    <property type="molecule type" value="Genomic_DNA"/>
</dbReference>
<proteinExistence type="inferred from homology"/>
<feature type="domain" description="Gfo/Idh/MocA-like oxidoreductase C-terminal" evidence="3">
    <location>
        <begin position="145"/>
        <end position="422"/>
    </location>
</feature>
<evidence type="ECO:0000256" key="1">
    <source>
        <dbReference type="ARBA" id="ARBA00010928"/>
    </source>
</evidence>
<reference evidence="4 5" key="1">
    <citation type="submission" date="2017-06" db="EMBL/GenBank/DDBJ databases">
        <title>Complete genome sequence of Paenibacillus odorifer CBA7130.</title>
        <authorList>
            <person name="Nam Y.-D."/>
            <person name="Kang J."/>
            <person name="Chung W.-H."/>
        </authorList>
    </citation>
    <scope>NUCLEOTIDE SEQUENCE [LARGE SCALE GENOMIC DNA]</scope>
    <source>
        <strain evidence="4 5">CBA7130</strain>
    </source>
</reference>
<dbReference type="Pfam" id="PF01408">
    <property type="entry name" value="GFO_IDH_MocA"/>
    <property type="match status" value="1"/>
</dbReference>
<organism evidence="4 5">
    <name type="scientific">Paenibacillus odorifer</name>
    <dbReference type="NCBI Taxonomy" id="189426"/>
    <lineage>
        <taxon>Bacteria</taxon>
        <taxon>Bacillati</taxon>
        <taxon>Bacillota</taxon>
        <taxon>Bacilli</taxon>
        <taxon>Bacillales</taxon>
        <taxon>Paenibacillaceae</taxon>
        <taxon>Paenibacillus</taxon>
    </lineage>
</organism>
<evidence type="ECO:0000259" key="3">
    <source>
        <dbReference type="Pfam" id="PF02894"/>
    </source>
</evidence>